<accession>A0ABY6Z3S6</accession>
<name>A0ABY6Z3S6_9BACL</name>
<dbReference type="RefSeq" id="WP_268044620.1">
    <property type="nucleotide sequence ID" value="NZ_CP104064.1"/>
</dbReference>
<protein>
    <submittedName>
        <fullName evidence="2">Uncharacterized protein</fullName>
    </submittedName>
</protein>
<feature type="signal peptide" evidence="1">
    <location>
        <begin position="1"/>
        <end position="24"/>
    </location>
</feature>
<evidence type="ECO:0000256" key="1">
    <source>
        <dbReference type="SAM" id="SignalP"/>
    </source>
</evidence>
<keyword evidence="1" id="KW-0732">Signal</keyword>
<organism evidence="2 3">
    <name type="scientific">Alicyclobacillus dauci</name>
    <dbReference type="NCBI Taxonomy" id="1475485"/>
    <lineage>
        <taxon>Bacteria</taxon>
        <taxon>Bacillati</taxon>
        <taxon>Bacillota</taxon>
        <taxon>Bacilli</taxon>
        <taxon>Bacillales</taxon>
        <taxon>Alicyclobacillaceae</taxon>
        <taxon>Alicyclobacillus</taxon>
    </lineage>
</organism>
<feature type="chain" id="PRO_5046565636" evidence="1">
    <location>
        <begin position="25"/>
        <end position="281"/>
    </location>
</feature>
<gene>
    <name evidence="2" type="ORF">NZD86_01060</name>
</gene>
<proteinExistence type="predicted"/>
<evidence type="ECO:0000313" key="3">
    <source>
        <dbReference type="Proteomes" id="UP001164803"/>
    </source>
</evidence>
<dbReference type="Proteomes" id="UP001164803">
    <property type="component" value="Chromosome"/>
</dbReference>
<evidence type="ECO:0000313" key="2">
    <source>
        <dbReference type="EMBL" id="WAH37173.1"/>
    </source>
</evidence>
<reference evidence="2" key="1">
    <citation type="submission" date="2022-08" db="EMBL/GenBank/DDBJ databases">
        <title>Alicyclobacillus dauci DSM2870, complete genome.</title>
        <authorList>
            <person name="Wang Q."/>
            <person name="Cai R."/>
            <person name="Wang Z."/>
        </authorList>
    </citation>
    <scope>NUCLEOTIDE SEQUENCE</scope>
    <source>
        <strain evidence="2">DSM 28700</strain>
    </source>
</reference>
<keyword evidence="3" id="KW-1185">Reference proteome</keyword>
<dbReference type="EMBL" id="CP104064">
    <property type="protein sequence ID" value="WAH37173.1"/>
    <property type="molecule type" value="Genomic_DNA"/>
</dbReference>
<sequence length="281" mass="30129">MKKSLLALSAIATIASSGFGTAFAATTTSNNEEAAKNTLQNYLTAAEAGDINQLIASVNDTRMPQSRLGADYQQTLSLPSNQLVQYKITGSNSDNSGGFFFNTNLKFKDGHTVDYAYDVVQDNNSWKVLIENAPVTPQSSAFNTAGAAAPQLSVSPMSAPQIGTWNWSVANDPAHGGGGWFYSNATFTANASGTNIQTLNLQQRSEYMPNVSADITYEIAQHHTILPDTVWGTIDVAGNYWGSGVLRYIYGSGTLSNCQVAFRVNDGITDDSFGEVYDGQR</sequence>